<evidence type="ECO:0000313" key="9">
    <source>
        <dbReference type="EMBL" id="KIG18080.1"/>
    </source>
</evidence>
<dbReference type="Proteomes" id="UP000031599">
    <property type="component" value="Unassembled WGS sequence"/>
</dbReference>
<feature type="chain" id="PRO_5002159562" description="Long-chain fatty acid transport protein" evidence="8">
    <location>
        <begin position="41"/>
        <end position="513"/>
    </location>
</feature>
<dbReference type="AlphaFoldDB" id="A0A0C2D8Z3"/>
<sequence length="513" mass="55000">MSTPRFTASPRSGSSTSLAKWAAGFASLLCVGLWAPSADASGIGTARFGGEHGHPTGTNATTIYYNPGAIALSKGTHIFVDGLIALRKVQYTRPESAVNPQPGAMGPNISLDEANGANNGTADLFNVAGAPFLGVTSDFGTDFVYGAAAVYVPFGGGSAWGKNDQFKNDPDYPGAYDGVQRWYAIDGNIRSFYFTGAIAFKIKAAANLTLGVSGSAIYSSIDTVRARNADGTDNLVSGTDPDNYRLKEGRSWLKASGWQGGFAAGFTVEPVKDVFWIGGSYTSQPNVSGGMALKGELTNIFTTGEVAVTNVEVTQTYPDIVRLGFRVRPIPKLELRVFADYTRWSVFDKQCVLIVKTDPSNDDTRKCDFPNADTALEDPSSFGAGDENVVDVTQHLPRFWKDAGGVRVGVGYWFIDELETYIGLGYDSSAIPVETVDPALLDMDKITVTLGALWQAHERVALGATVGQIIYLTVDTKGQSVFNEFQPPTRQASADGIYKQWMTIGNLYLDISF</sequence>
<comment type="similarity">
    <text evidence="2">Belongs to the OmpP1/FadL family.</text>
</comment>
<evidence type="ECO:0000256" key="5">
    <source>
        <dbReference type="ARBA" id="ARBA00022729"/>
    </source>
</evidence>
<dbReference type="Pfam" id="PF03349">
    <property type="entry name" value="Toluene_X"/>
    <property type="match status" value="1"/>
</dbReference>
<keyword evidence="4" id="KW-0812">Transmembrane</keyword>
<keyword evidence="6" id="KW-0472">Membrane</keyword>
<feature type="signal peptide" evidence="8">
    <location>
        <begin position="1"/>
        <end position="40"/>
    </location>
</feature>
<evidence type="ECO:0000313" key="10">
    <source>
        <dbReference type="Proteomes" id="UP000031599"/>
    </source>
</evidence>
<evidence type="ECO:0000256" key="8">
    <source>
        <dbReference type="SAM" id="SignalP"/>
    </source>
</evidence>
<keyword evidence="5 8" id="KW-0732">Signal</keyword>
<reference evidence="9 10" key="1">
    <citation type="submission" date="2014-12" db="EMBL/GenBank/DDBJ databases">
        <title>Genome assembly of Enhygromyxa salina DSM 15201.</title>
        <authorList>
            <person name="Sharma G."/>
            <person name="Subramanian S."/>
        </authorList>
    </citation>
    <scope>NUCLEOTIDE SEQUENCE [LARGE SCALE GENOMIC DNA]</scope>
    <source>
        <strain evidence="9 10">DSM 15201</strain>
    </source>
</reference>
<protein>
    <recommendedName>
        <fullName evidence="11">Long-chain fatty acid transport protein</fullName>
    </recommendedName>
</protein>
<evidence type="ECO:0008006" key="11">
    <source>
        <dbReference type="Google" id="ProtNLM"/>
    </source>
</evidence>
<keyword evidence="7" id="KW-0998">Cell outer membrane</keyword>
<evidence type="ECO:0000256" key="1">
    <source>
        <dbReference type="ARBA" id="ARBA00004571"/>
    </source>
</evidence>
<dbReference type="GO" id="GO:0009279">
    <property type="term" value="C:cell outer membrane"/>
    <property type="evidence" value="ECO:0007669"/>
    <property type="project" value="UniProtKB-SubCell"/>
</dbReference>
<comment type="subcellular location">
    <subcellularLocation>
        <location evidence="1">Cell outer membrane</location>
        <topology evidence="1">Multi-pass membrane protein</topology>
    </subcellularLocation>
</comment>
<keyword evidence="3" id="KW-1134">Transmembrane beta strand</keyword>
<comment type="caution">
    <text evidence="9">The sequence shown here is derived from an EMBL/GenBank/DDBJ whole genome shotgun (WGS) entry which is preliminary data.</text>
</comment>
<evidence type="ECO:0000256" key="6">
    <source>
        <dbReference type="ARBA" id="ARBA00023136"/>
    </source>
</evidence>
<dbReference type="SUPFAM" id="SSF56935">
    <property type="entry name" value="Porins"/>
    <property type="match status" value="1"/>
</dbReference>
<dbReference type="EMBL" id="JMCC02000015">
    <property type="protein sequence ID" value="KIG18080.1"/>
    <property type="molecule type" value="Genomic_DNA"/>
</dbReference>
<evidence type="ECO:0000256" key="3">
    <source>
        <dbReference type="ARBA" id="ARBA00022452"/>
    </source>
</evidence>
<name>A0A0C2D8Z3_9BACT</name>
<evidence type="ECO:0000256" key="4">
    <source>
        <dbReference type="ARBA" id="ARBA00022692"/>
    </source>
</evidence>
<dbReference type="PANTHER" id="PTHR35093:SF8">
    <property type="entry name" value="OUTER MEMBRANE PROTEIN NMB0088-RELATED"/>
    <property type="match status" value="1"/>
</dbReference>
<organism evidence="9 10">
    <name type="scientific">Enhygromyxa salina</name>
    <dbReference type="NCBI Taxonomy" id="215803"/>
    <lineage>
        <taxon>Bacteria</taxon>
        <taxon>Pseudomonadati</taxon>
        <taxon>Myxococcota</taxon>
        <taxon>Polyangia</taxon>
        <taxon>Nannocystales</taxon>
        <taxon>Nannocystaceae</taxon>
        <taxon>Enhygromyxa</taxon>
    </lineage>
</organism>
<dbReference type="RefSeq" id="WP_052547420.1">
    <property type="nucleotide sequence ID" value="NZ_JMCC02000015.1"/>
</dbReference>
<evidence type="ECO:0000256" key="2">
    <source>
        <dbReference type="ARBA" id="ARBA00008163"/>
    </source>
</evidence>
<accession>A0A0C2D8Z3</accession>
<evidence type="ECO:0000256" key="7">
    <source>
        <dbReference type="ARBA" id="ARBA00023237"/>
    </source>
</evidence>
<dbReference type="Gene3D" id="2.40.160.60">
    <property type="entry name" value="Outer membrane protein transport protein (OMPP1/FadL/TodX)"/>
    <property type="match status" value="1"/>
</dbReference>
<gene>
    <name evidence="9" type="ORF">DB30_01967</name>
</gene>
<dbReference type="GO" id="GO:0015483">
    <property type="term" value="F:long-chain fatty acid transporting porin activity"/>
    <property type="evidence" value="ECO:0007669"/>
    <property type="project" value="TreeGrafter"/>
</dbReference>
<dbReference type="PANTHER" id="PTHR35093">
    <property type="entry name" value="OUTER MEMBRANE PROTEIN NMB0088-RELATED"/>
    <property type="match status" value="1"/>
</dbReference>
<proteinExistence type="inferred from homology"/>
<dbReference type="InterPro" id="IPR005017">
    <property type="entry name" value="OMPP1/FadL/TodX"/>
</dbReference>